<feature type="transmembrane region" description="Helical" evidence="13">
    <location>
        <begin position="24"/>
        <end position="46"/>
    </location>
</feature>
<dbReference type="Proteomes" id="UP000824782">
    <property type="component" value="Unassembled WGS sequence"/>
</dbReference>
<evidence type="ECO:0000256" key="9">
    <source>
        <dbReference type="ARBA" id="ARBA00023157"/>
    </source>
</evidence>
<accession>A0AAV6ZQF9</accession>
<dbReference type="AlphaFoldDB" id="A0AAV6ZQF9"/>
<evidence type="ECO:0000256" key="6">
    <source>
        <dbReference type="ARBA" id="ARBA00022989"/>
    </source>
</evidence>
<organism evidence="15 16">
    <name type="scientific">Engystomops pustulosus</name>
    <name type="common">Tungara frog</name>
    <name type="synonym">Physalaemus pustulosus</name>
    <dbReference type="NCBI Taxonomy" id="76066"/>
    <lineage>
        <taxon>Eukaryota</taxon>
        <taxon>Metazoa</taxon>
        <taxon>Chordata</taxon>
        <taxon>Craniata</taxon>
        <taxon>Vertebrata</taxon>
        <taxon>Euteleostomi</taxon>
        <taxon>Amphibia</taxon>
        <taxon>Batrachia</taxon>
        <taxon>Anura</taxon>
        <taxon>Neobatrachia</taxon>
        <taxon>Hyloidea</taxon>
        <taxon>Leptodactylidae</taxon>
        <taxon>Leiuperinae</taxon>
        <taxon>Engystomops</taxon>
    </lineage>
</organism>
<keyword evidence="10" id="KW-0675">Receptor</keyword>
<dbReference type="EMBL" id="WNYA01000173">
    <property type="protein sequence ID" value="KAG8549540.1"/>
    <property type="molecule type" value="Genomic_DNA"/>
</dbReference>
<feature type="domain" description="G-protein coupled receptors family 1 profile" evidence="14">
    <location>
        <begin position="40"/>
        <end position="290"/>
    </location>
</feature>
<dbReference type="PRINTS" id="PR00237">
    <property type="entry name" value="GPCRRHODOPSN"/>
</dbReference>
<dbReference type="FunFam" id="1.20.1070.10:FF:000024">
    <property type="entry name" value="Olfactory receptor"/>
    <property type="match status" value="1"/>
</dbReference>
<dbReference type="PROSITE" id="PS50262">
    <property type="entry name" value="G_PROTEIN_RECEP_F1_2"/>
    <property type="match status" value="1"/>
</dbReference>
<evidence type="ECO:0000256" key="2">
    <source>
        <dbReference type="ARBA" id="ARBA00022475"/>
    </source>
</evidence>
<dbReference type="InterPro" id="IPR000276">
    <property type="entry name" value="GPCR_Rhodpsn"/>
</dbReference>
<evidence type="ECO:0000256" key="13">
    <source>
        <dbReference type="SAM" id="Phobius"/>
    </source>
</evidence>
<evidence type="ECO:0000256" key="10">
    <source>
        <dbReference type="ARBA" id="ARBA00023170"/>
    </source>
</evidence>
<dbReference type="GO" id="GO:0005549">
    <property type="term" value="F:odorant binding"/>
    <property type="evidence" value="ECO:0007669"/>
    <property type="project" value="TreeGrafter"/>
</dbReference>
<keyword evidence="12" id="KW-0807">Transducer</keyword>
<keyword evidence="16" id="KW-1185">Reference proteome</keyword>
<keyword evidence="3" id="KW-0716">Sensory transduction</keyword>
<evidence type="ECO:0000259" key="14">
    <source>
        <dbReference type="PROSITE" id="PS50262"/>
    </source>
</evidence>
<dbReference type="PANTHER" id="PTHR26451">
    <property type="entry name" value="G_PROTEIN_RECEP_F1_2 DOMAIN-CONTAINING PROTEIN"/>
    <property type="match status" value="1"/>
</dbReference>
<name>A0AAV6ZQF9_ENGPU</name>
<feature type="transmembrane region" description="Helical" evidence="13">
    <location>
        <begin position="58"/>
        <end position="77"/>
    </location>
</feature>
<dbReference type="GO" id="GO:0004984">
    <property type="term" value="F:olfactory receptor activity"/>
    <property type="evidence" value="ECO:0007669"/>
    <property type="project" value="InterPro"/>
</dbReference>
<dbReference type="GO" id="GO:0005886">
    <property type="term" value="C:plasma membrane"/>
    <property type="evidence" value="ECO:0007669"/>
    <property type="project" value="UniProtKB-SubCell"/>
</dbReference>
<feature type="transmembrane region" description="Helical" evidence="13">
    <location>
        <begin position="198"/>
        <end position="223"/>
    </location>
</feature>
<sequence length="318" mass="35436">MENVSMLKTNLVLLGVVEMEYLRYMYATLVIIIYIFTMMLSSIIVYTVWSEETLHEPMYIFIGNLVGNAMFGNSAVLPKLVIDLLSGLSTISLPGCLIQAFCIQSFASLEFFTFTVMAYDRYLAVCLPLRYPTLMTCRRAFQIMLVVLSYVIVSITIIVVLTARLSICGANINGIYCETLSLLRLACGDTTVNNIFGIIWTLIMIVGCILVVIFCYIMTFVVCLKISADACQKAIHTLVTHIVTFSTYTAATVFVTFRYRLGIGSLSTLAHVIISLTGLTACITLNPLTYGIRTEALRVKIFVNLRKMNVCQKVALIK</sequence>
<evidence type="ECO:0000256" key="1">
    <source>
        <dbReference type="ARBA" id="ARBA00004651"/>
    </source>
</evidence>
<dbReference type="PRINTS" id="PR00245">
    <property type="entry name" value="OLFACTORYR"/>
</dbReference>
<feature type="transmembrane region" description="Helical" evidence="13">
    <location>
        <begin position="235"/>
        <end position="257"/>
    </location>
</feature>
<dbReference type="Pfam" id="PF13853">
    <property type="entry name" value="7tm_4"/>
    <property type="match status" value="1"/>
</dbReference>
<dbReference type="GO" id="GO:0004930">
    <property type="term" value="F:G protein-coupled receptor activity"/>
    <property type="evidence" value="ECO:0007669"/>
    <property type="project" value="UniProtKB-KW"/>
</dbReference>
<comment type="subcellular location">
    <subcellularLocation>
        <location evidence="1">Cell membrane</location>
        <topology evidence="1">Multi-pass membrane protein</topology>
    </subcellularLocation>
</comment>
<dbReference type="InterPro" id="IPR052921">
    <property type="entry name" value="GPCR1_Superfamily_Member"/>
</dbReference>
<feature type="transmembrane region" description="Helical" evidence="13">
    <location>
        <begin position="97"/>
        <end position="119"/>
    </location>
</feature>
<keyword evidence="2" id="KW-1003">Cell membrane</keyword>
<evidence type="ECO:0000313" key="16">
    <source>
        <dbReference type="Proteomes" id="UP000824782"/>
    </source>
</evidence>
<keyword evidence="7" id="KW-0297">G-protein coupled receptor</keyword>
<feature type="transmembrane region" description="Helical" evidence="13">
    <location>
        <begin position="140"/>
        <end position="163"/>
    </location>
</feature>
<keyword evidence="5" id="KW-0552">Olfaction</keyword>
<keyword evidence="9" id="KW-1015">Disulfide bond</keyword>
<evidence type="ECO:0000313" key="15">
    <source>
        <dbReference type="EMBL" id="KAG8549540.1"/>
    </source>
</evidence>
<gene>
    <name evidence="15" type="ORF">GDO81_020914</name>
</gene>
<evidence type="ECO:0000256" key="4">
    <source>
        <dbReference type="ARBA" id="ARBA00022692"/>
    </source>
</evidence>
<feature type="transmembrane region" description="Helical" evidence="13">
    <location>
        <begin position="269"/>
        <end position="290"/>
    </location>
</feature>
<keyword evidence="8 13" id="KW-0472">Membrane</keyword>
<evidence type="ECO:0000256" key="3">
    <source>
        <dbReference type="ARBA" id="ARBA00022606"/>
    </source>
</evidence>
<comment type="caution">
    <text evidence="15">The sequence shown here is derived from an EMBL/GenBank/DDBJ whole genome shotgun (WGS) entry which is preliminary data.</text>
</comment>
<dbReference type="InterPro" id="IPR000725">
    <property type="entry name" value="Olfact_rcpt"/>
</dbReference>
<evidence type="ECO:0000256" key="12">
    <source>
        <dbReference type="ARBA" id="ARBA00023224"/>
    </source>
</evidence>
<dbReference type="PANTHER" id="PTHR26451:SF996">
    <property type="entry name" value="OLFACTORY RECEPTOR 5F1"/>
    <property type="match status" value="1"/>
</dbReference>
<evidence type="ECO:0000256" key="5">
    <source>
        <dbReference type="ARBA" id="ARBA00022725"/>
    </source>
</evidence>
<proteinExistence type="predicted"/>
<evidence type="ECO:0000256" key="7">
    <source>
        <dbReference type="ARBA" id="ARBA00023040"/>
    </source>
</evidence>
<keyword evidence="11" id="KW-0325">Glycoprotein</keyword>
<keyword evidence="6 13" id="KW-1133">Transmembrane helix</keyword>
<reference evidence="15" key="1">
    <citation type="thesis" date="2020" institute="ProQuest LLC" country="789 East Eisenhower Parkway, Ann Arbor, MI, USA">
        <title>Comparative Genomics and Chromosome Evolution.</title>
        <authorList>
            <person name="Mudd A.B."/>
        </authorList>
    </citation>
    <scope>NUCLEOTIDE SEQUENCE</scope>
    <source>
        <strain evidence="15">237g6f4</strain>
        <tissue evidence="15">Blood</tissue>
    </source>
</reference>
<dbReference type="Gene3D" id="1.20.1070.10">
    <property type="entry name" value="Rhodopsin 7-helix transmembrane proteins"/>
    <property type="match status" value="1"/>
</dbReference>
<protein>
    <recommendedName>
        <fullName evidence="14">G-protein coupled receptors family 1 profile domain-containing protein</fullName>
    </recommendedName>
</protein>
<evidence type="ECO:0000256" key="8">
    <source>
        <dbReference type="ARBA" id="ARBA00023136"/>
    </source>
</evidence>
<dbReference type="InterPro" id="IPR017452">
    <property type="entry name" value="GPCR_Rhodpsn_7TM"/>
</dbReference>
<dbReference type="SUPFAM" id="SSF81321">
    <property type="entry name" value="Family A G protein-coupled receptor-like"/>
    <property type="match status" value="1"/>
</dbReference>
<keyword evidence="4 13" id="KW-0812">Transmembrane</keyword>
<evidence type="ECO:0000256" key="11">
    <source>
        <dbReference type="ARBA" id="ARBA00023180"/>
    </source>
</evidence>